<dbReference type="Proteomes" id="UP000033558">
    <property type="component" value="Unassembled WGS sequence"/>
</dbReference>
<gene>
    <name evidence="2" type="ORF">JG30_06810</name>
</gene>
<dbReference type="SMART" id="SM01121">
    <property type="entry name" value="Dak1_2"/>
    <property type="match status" value="1"/>
</dbReference>
<dbReference type="GO" id="GO:0004371">
    <property type="term" value="F:glycerone kinase activity"/>
    <property type="evidence" value="ECO:0007669"/>
    <property type="project" value="InterPro"/>
</dbReference>
<dbReference type="PATRIC" id="fig|1218492.5.peg.817"/>
<dbReference type="NCBIfam" id="TIGR03599">
    <property type="entry name" value="YloV"/>
    <property type="match status" value="1"/>
</dbReference>
<dbReference type="PANTHER" id="PTHR33434">
    <property type="entry name" value="DEGV DOMAIN-CONTAINING PROTEIN DR_1986-RELATED"/>
    <property type="match status" value="1"/>
</dbReference>
<protein>
    <recommendedName>
        <fullName evidence="1">DhaL domain-containing protein</fullName>
    </recommendedName>
</protein>
<dbReference type="PROSITE" id="PS51480">
    <property type="entry name" value="DHAL"/>
    <property type="match status" value="1"/>
</dbReference>
<dbReference type="InterPro" id="IPR004007">
    <property type="entry name" value="DhaL_dom"/>
</dbReference>
<dbReference type="GO" id="GO:0006071">
    <property type="term" value="P:glycerol metabolic process"/>
    <property type="evidence" value="ECO:0007669"/>
    <property type="project" value="InterPro"/>
</dbReference>
<evidence type="ECO:0000313" key="3">
    <source>
        <dbReference type="Proteomes" id="UP000033558"/>
    </source>
</evidence>
<dbReference type="OrthoDB" id="9760324at2"/>
<keyword evidence="3" id="KW-1185">Reference proteome</keyword>
<dbReference type="InterPro" id="IPR019986">
    <property type="entry name" value="YloV-like"/>
</dbReference>
<evidence type="ECO:0000259" key="1">
    <source>
        <dbReference type="PROSITE" id="PS51480"/>
    </source>
</evidence>
<accession>A0A0F4LY54</accession>
<comment type="caution">
    <text evidence="2">The sequence shown here is derived from an EMBL/GenBank/DDBJ whole genome shotgun (WGS) entry which is preliminary data.</text>
</comment>
<dbReference type="HOGENOM" id="CLU_017496_1_0_9"/>
<dbReference type="EMBL" id="JXJQ01000006">
    <property type="protein sequence ID" value="KJY62466.1"/>
    <property type="molecule type" value="Genomic_DNA"/>
</dbReference>
<dbReference type="Gene3D" id="1.25.40.340">
    <property type="match status" value="1"/>
</dbReference>
<dbReference type="Pfam" id="PF13684">
    <property type="entry name" value="FakA-like_C"/>
    <property type="match status" value="1"/>
</dbReference>
<sequence length="557" mass="59766">MAVQEITAAEFTAMIRMASHRLSQNAEFVNSLNVFPVPDGDTGTNMNLTFQSGYKAVNEAQTTHVGELAQHLAKGLLMGARGNSGVITSQIFRGFAKSVAAKATLSPQDLAQALADGVTTVYQAVMKPVEGTILTVARGASEAVAKMSDTAQTTTDIMTTAVQGAKSALATTPDLLPVLKEVGVVDSGGQGLVFIYEGFLEALGGNISTSDQYQPDEAEMDEMLNAAHHQSVQTQFNNADIANGFCTEMMVQLGQNPTSDDAFDYEEFRNYLNELGDSLLVVADEEVVKVHVHTQHPQKIFTQGRRYGELSKIKIDNMRIQHETIVEAEQKPAAKAQPQLDYGVIAVVSGKGLQELFQSLGVTTIISGGQTMNPSTQDIVNAINQCNAKRVLVLPNNGNIIMAAEQAQEVAKIPVAIIPSKTIAQGMTALLSFDPNASLSENQTDMTEALSTVVSGQITRAIRDSEVDDLQIHQDDYLGIVDNKITVNGTDLLSVCQQMLTRMVGEDSEVVTILVGAAGSQATAQQIVAMIGEQYPDLECEIHEGDQPVYPYLIAVE</sequence>
<name>A0A0F4LY54_9LACO</name>
<dbReference type="Pfam" id="PF02734">
    <property type="entry name" value="Dak2"/>
    <property type="match status" value="1"/>
</dbReference>
<reference evidence="2 3" key="1">
    <citation type="submission" date="2015-01" db="EMBL/GenBank/DDBJ databases">
        <title>Comparative genomics of the lactic acid bacteria isolated from the honey bee gut.</title>
        <authorList>
            <person name="Ellegaard K.M."/>
            <person name="Tamarit D."/>
            <person name="Javelind E."/>
            <person name="Olofsson T."/>
            <person name="Andersson S.G."/>
            <person name="Vasquez A."/>
        </authorList>
    </citation>
    <scope>NUCLEOTIDE SEQUENCE [LARGE SCALE GENOMIC DNA]</scope>
    <source>
        <strain evidence="2 3">Bin4</strain>
    </source>
</reference>
<organism evidence="2 3">
    <name type="scientific">Bombilactobacillus mellifer</name>
    <dbReference type="NCBI Taxonomy" id="1218492"/>
    <lineage>
        <taxon>Bacteria</taxon>
        <taxon>Bacillati</taxon>
        <taxon>Bacillota</taxon>
        <taxon>Bacilli</taxon>
        <taxon>Lactobacillales</taxon>
        <taxon>Lactobacillaceae</taxon>
        <taxon>Bombilactobacillus</taxon>
    </lineage>
</organism>
<feature type="domain" description="DhaL" evidence="1">
    <location>
        <begin position="9"/>
        <end position="201"/>
    </location>
</feature>
<dbReference type="InterPro" id="IPR033470">
    <property type="entry name" value="FakA-like_C"/>
</dbReference>
<proteinExistence type="predicted"/>
<dbReference type="InterPro" id="IPR050270">
    <property type="entry name" value="DegV_domain_contain"/>
</dbReference>
<dbReference type="AlphaFoldDB" id="A0A0F4LY54"/>
<dbReference type="SMART" id="SM01120">
    <property type="entry name" value="Dak2"/>
    <property type="match status" value="1"/>
</dbReference>
<dbReference type="InterPro" id="IPR048394">
    <property type="entry name" value="FakA-like_M"/>
</dbReference>
<dbReference type="SUPFAM" id="SSF101473">
    <property type="entry name" value="DhaL-like"/>
    <property type="match status" value="1"/>
</dbReference>
<dbReference type="Pfam" id="PF21645">
    <property type="entry name" value="FakA-like_M"/>
    <property type="match status" value="1"/>
</dbReference>
<dbReference type="STRING" id="1218492.JG30_06810"/>
<dbReference type="RefSeq" id="WP_046316192.1">
    <property type="nucleotide sequence ID" value="NZ_JBHSZT010000001.1"/>
</dbReference>
<dbReference type="PANTHER" id="PTHR33434:SF4">
    <property type="entry name" value="PHOSPHATASE PROTEIN"/>
    <property type="match status" value="1"/>
</dbReference>
<dbReference type="InterPro" id="IPR036117">
    <property type="entry name" value="DhaL_dom_sf"/>
</dbReference>
<evidence type="ECO:0000313" key="2">
    <source>
        <dbReference type="EMBL" id="KJY62466.1"/>
    </source>
</evidence>